<dbReference type="SUPFAM" id="SSF54928">
    <property type="entry name" value="RNA-binding domain, RBD"/>
    <property type="match status" value="2"/>
</dbReference>
<keyword evidence="3" id="KW-0963">Cytoplasm</keyword>
<evidence type="ECO:0000256" key="4">
    <source>
        <dbReference type="ARBA" id="ARBA00022737"/>
    </source>
</evidence>
<dbReference type="FunFam" id="3.30.70.330:FF:000651">
    <property type="entry name" value="Poly(A) binding protein cytoplasmic 1 like"/>
    <property type="match status" value="1"/>
</dbReference>
<comment type="subcellular location">
    <subcellularLocation>
        <location evidence="2">Cytoplasm</location>
    </subcellularLocation>
    <subcellularLocation>
        <location evidence="1">Nucleus</location>
    </subcellularLocation>
</comment>
<dbReference type="OrthoDB" id="439808at2759"/>
<keyword evidence="4" id="KW-0677">Repeat</keyword>
<dbReference type="Gene3D" id="3.30.70.330">
    <property type="match status" value="3"/>
</dbReference>
<evidence type="ECO:0000256" key="1">
    <source>
        <dbReference type="ARBA" id="ARBA00004123"/>
    </source>
</evidence>
<evidence type="ECO:0000256" key="6">
    <source>
        <dbReference type="ARBA" id="ARBA00023242"/>
    </source>
</evidence>
<dbReference type="Pfam" id="PF00076">
    <property type="entry name" value="RRM_1"/>
    <property type="match status" value="3"/>
</dbReference>
<feature type="non-terminal residue" evidence="11">
    <location>
        <position position="1"/>
    </location>
</feature>
<dbReference type="SMART" id="SM00360">
    <property type="entry name" value="RRM"/>
    <property type="match status" value="3"/>
</dbReference>
<name>A0A7R9QWS3_9ACAR</name>
<dbReference type="InterPro" id="IPR000504">
    <property type="entry name" value="RRM_dom"/>
</dbReference>
<dbReference type="AlphaFoldDB" id="A0A7R9QWS3"/>
<evidence type="ECO:0000313" key="12">
    <source>
        <dbReference type="Proteomes" id="UP000728032"/>
    </source>
</evidence>
<evidence type="ECO:0000256" key="9">
    <source>
        <dbReference type="PROSITE-ProRule" id="PRU00176"/>
    </source>
</evidence>
<dbReference type="PROSITE" id="PS50102">
    <property type="entry name" value="RRM"/>
    <property type="match status" value="3"/>
</dbReference>
<dbReference type="PANTHER" id="PTHR24012">
    <property type="entry name" value="RNA BINDING PROTEIN"/>
    <property type="match status" value="1"/>
</dbReference>
<dbReference type="InterPro" id="IPR002343">
    <property type="entry name" value="Hud_Sxl_RNA"/>
</dbReference>
<evidence type="ECO:0000256" key="5">
    <source>
        <dbReference type="ARBA" id="ARBA00022884"/>
    </source>
</evidence>
<dbReference type="GO" id="GO:1990904">
    <property type="term" value="C:ribonucleoprotein complex"/>
    <property type="evidence" value="ECO:0007669"/>
    <property type="project" value="InterPro"/>
</dbReference>
<evidence type="ECO:0000256" key="7">
    <source>
        <dbReference type="ARBA" id="ARBA00037469"/>
    </source>
</evidence>
<feature type="domain" description="RRM" evidence="10">
    <location>
        <begin position="69"/>
        <end position="146"/>
    </location>
</feature>
<sequence>MILKNNVMRNVSKMTLKSAKSVNSVDTVVGEVSGDYPILIPDSLLILKILIRPKTGPRIPTPATMSANRSLFVTHLAADVTEANLVNLFASFGPILSVKVCRDERRLSRGYGYVNFTTSSDARRAIDGLNFAQLNGQPIQVMVAQSEPTRRVSTDANVFVKNLDKSIDSKRLHELFAPFGPIVSSKLAQEVNGSSKGFGFVQYEREESAVRAIIALNGKQLAAKTIFCSKFMSKSLRQKALDTNKPKQLAVVYVKNLSADFDGQSLQELLAPYGRIDSAKVFHKNEKTFGFVSFENAMAANAAVLALHDKCLPNGSALYVSRVHSRVVPKKSADKQKTLKKRSDGRYVFVKYL</sequence>
<dbReference type="Proteomes" id="UP000728032">
    <property type="component" value="Unassembled WGS sequence"/>
</dbReference>
<evidence type="ECO:0000256" key="3">
    <source>
        <dbReference type="ARBA" id="ARBA00022490"/>
    </source>
</evidence>
<reference evidence="11" key="1">
    <citation type="submission" date="2020-11" db="EMBL/GenBank/DDBJ databases">
        <authorList>
            <person name="Tran Van P."/>
        </authorList>
    </citation>
    <scope>NUCLEOTIDE SEQUENCE</scope>
</reference>
<dbReference type="GO" id="GO:0005737">
    <property type="term" value="C:cytoplasm"/>
    <property type="evidence" value="ECO:0007669"/>
    <property type="project" value="UniProtKB-SubCell"/>
</dbReference>
<keyword evidence="12" id="KW-1185">Reference proteome</keyword>
<feature type="domain" description="RRM" evidence="10">
    <location>
        <begin position="156"/>
        <end position="233"/>
    </location>
</feature>
<accession>A0A7R9QWS3</accession>
<dbReference type="InterPro" id="IPR035979">
    <property type="entry name" value="RBD_domain_sf"/>
</dbReference>
<dbReference type="GO" id="GO:0005634">
    <property type="term" value="C:nucleus"/>
    <property type="evidence" value="ECO:0007669"/>
    <property type="project" value="UniProtKB-SubCell"/>
</dbReference>
<organism evidence="11">
    <name type="scientific">Oppiella nova</name>
    <dbReference type="NCBI Taxonomy" id="334625"/>
    <lineage>
        <taxon>Eukaryota</taxon>
        <taxon>Metazoa</taxon>
        <taxon>Ecdysozoa</taxon>
        <taxon>Arthropoda</taxon>
        <taxon>Chelicerata</taxon>
        <taxon>Arachnida</taxon>
        <taxon>Acari</taxon>
        <taxon>Acariformes</taxon>
        <taxon>Sarcoptiformes</taxon>
        <taxon>Oribatida</taxon>
        <taxon>Brachypylina</taxon>
        <taxon>Oppioidea</taxon>
        <taxon>Oppiidae</taxon>
        <taxon>Oppiella</taxon>
    </lineage>
</organism>
<feature type="domain" description="RRM" evidence="10">
    <location>
        <begin position="250"/>
        <end position="325"/>
    </location>
</feature>
<keyword evidence="5 9" id="KW-0694">RNA-binding</keyword>
<dbReference type="PRINTS" id="PR00961">
    <property type="entry name" value="HUDSXLRNA"/>
</dbReference>
<evidence type="ECO:0000313" key="11">
    <source>
        <dbReference type="EMBL" id="CAD7661338.1"/>
    </source>
</evidence>
<evidence type="ECO:0000256" key="8">
    <source>
        <dbReference type="ARBA" id="ARBA00039536"/>
    </source>
</evidence>
<dbReference type="GO" id="GO:0003723">
    <property type="term" value="F:RNA binding"/>
    <property type="evidence" value="ECO:0007669"/>
    <property type="project" value="UniProtKB-UniRule"/>
</dbReference>
<evidence type="ECO:0000256" key="2">
    <source>
        <dbReference type="ARBA" id="ARBA00004496"/>
    </source>
</evidence>
<keyword evidence="6" id="KW-0539">Nucleus</keyword>
<gene>
    <name evidence="11" type="ORF">ONB1V03_LOCUS17899</name>
</gene>
<comment type="function">
    <text evidence="7">Has a role in the perception of gravity.</text>
</comment>
<dbReference type="InterPro" id="IPR012677">
    <property type="entry name" value="Nucleotide-bd_a/b_plait_sf"/>
</dbReference>
<proteinExistence type="predicted"/>
<evidence type="ECO:0000259" key="10">
    <source>
        <dbReference type="PROSITE" id="PS50102"/>
    </source>
</evidence>
<protein>
    <recommendedName>
        <fullName evidence="8">Protein alan shepard</fullName>
    </recommendedName>
</protein>
<dbReference type="EMBL" id="CAJPVJ010023325">
    <property type="protein sequence ID" value="CAG2178474.1"/>
    <property type="molecule type" value="Genomic_DNA"/>
</dbReference>
<dbReference type="EMBL" id="OC938150">
    <property type="protein sequence ID" value="CAD7661338.1"/>
    <property type="molecule type" value="Genomic_DNA"/>
</dbReference>